<evidence type="ECO:0000259" key="13">
    <source>
        <dbReference type="SMART" id="SM00760"/>
    </source>
</evidence>
<evidence type="ECO:0000313" key="14">
    <source>
        <dbReference type="EMBL" id="OIP97588.1"/>
    </source>
</evidence>
<feature type="binding site" evidence="8">
    <location>
        <position position="175"/>
    </location>
    <ligand>
        <name>ATP</name>
        <dbReference type="ChEBI" id="CHEBI:30616"/>
    </ligand>
</feature>
<dbReference type="STRING" id="1817892.AUK40_03005"/>
<keyword evidence="2 8" id="KW-0963">Cytoplasm</keyword>
<dbReference type="InterPro" id="IPR024633">
    <property type="entry name" value="DnaA_N_dom"/>
</dbReference>
<keyword evidence="6 8" id="KW-0446">Lipid-binding</keyword>
<dbReference type="GO" id="GO:0003688">
    <property type="term" value="F:DNA replication origin binding"/>
    <property type="evidence" value="ECO:0007669"/>
    <property type="project" value="UniProtKB-UniRule"/>
</dbReference>
<dbReference type="FunFam" id="3.40.50.300:FF:000668">
    <property type="entry name" value="Chromosomal replication initiator protein DnaA"/>
    <property type="match status" value="1"/>
</dbReference>
<dbReference type="SUPFAM" id="SSF52540">
    <property type="entry name" value="P-loop containing nucleoside triphosphate hydrolases"/>
    <property type="match status" value="1"/>
</dbReference>
<dbReference type="InterPro" id="IPR001957">
    <property type="entry name" value="Chromosome_initiator_DnaA"/>
</dbReference>
<dbReference type="Pfam" id="PF00308">
    <property type="entry name" value="Bac_DnaA"/>
    <property type="match status" value="1"/>
</dbReference>
<evidence type="ECO:0000256" key="5">
    <source>
        <dbReference type="ARBA" id="ARBA00022840"/>
    </source>
</evidence>
<dbReference type="Pfam" id="PF08299">
    <property type="entry name" value="Bac_DnaA_C"/>
    <property type="match status" value="1"/>
</dbReference>
<dbReference type="PANTHER" id="PTHR30050:SF2">
    <property type="entry name" value="CHROMOSOMAL REPLICATION INITIATOR PROTEIN DNAA"/>
    <property type="match status" value="1"/>
</dbReference>
<evidence type="ECO:0000256" key="6">
    <source>
        <dbReference type="ARBA" id="ARBA00023121"/>
    </source>
</evidence>
<dbReference type="GO" id="GO:0008289">
    <property type="term" value="F:lipid binding"/>
    <property type="evidence" value="ECO:0007669"/>
    <property type="project" value="UniProtKB-KW"/>
</dbReference>
<accession>A0A1J5IKK4</accession>
<dbReference type="EMBL" id="MNZT01000052">
    <property type="protein sequence ID" value="OIP97588.1"/>
    <property type="molecule type" value="Genomic_DNA"/>
</dbReference>
<dbReference type="Gene3D" id="3.30.300.180">
    <property type="match status" value="1"/>
</dbReference>
<evidence type="ECO:0000256" key="8">
    <source>
        <dbReference type="HAMAP-Rule" id="MF_00377"/>
    </source>
</evidence>
<evidence type="ECO:0000256" key="7">
    <source>
        <dbReference type="ARBA" id="ARBA00023125"/>
    </source>
</evidence>
<comment type="subunit">
    <text evidence="8">Oligomerizes as a right-handed, spiral filament on DNA at oriC.</text>
</comment>
<dbReference type="HAMAP" id="MF_00377">
    <property type="entry name" value="DnaA_bact"/>
    <property type="match status" value="1"/>
</dbReference>
<dbReference type="PRINTS" id="PR00051">
    <property type="entry name" value="DNAA"/>
</dbReference>
<keyword evidence="5 8" id="KW-0067">ATP-binding</keyword>
<keyword evidence="3 8" id="KW-0235">DNA replication</keyword>
<dbReference type="InterPro" id="IPR003593">
    <property type="entry name" value="AAA+_ATPase"/>
</dbReference>
<dbReference type="InterPro" id="IPR018312">
    <property type="entry name" value="Chromosome_initiator_DnaA_CS"/>
</dbReference>
<comment type="subcellular location">
    <subcellularLocation>
        <location evidence="8">Cytoplasm</location>
    </subcellularLocation>
</comment>
<evidence type="ECO:0000259" key="12">
    <source>
        <dbReference type="SMART" id="SM00382"/>
    </source>
</evidence>
<dbReference type="Pfam" id="PF11638">
    <property type="entry name" value="DnaA_N"/>
    <property type="match status" value="1"/>
</dbReference>
<dbReference type="GO" id="GO:0006270">
    <property type="term" value="P:DNA replication initiation"/>
    <property type="evidence" value="ECO:0007669"/>
    <property type="project" value="UniProtKB-UniRule"/>
</dbReference>
<dbReference type="Gene3D" id="3.40.50.300">
    <property type="entry name" value="P-loop containing nucleotide triphosphate hydrolases"/>
    <property type="match status" value="1"/>
</dbReference>
<evidence type="ECO:0000256" key="9">
    <source>
        <dbReference type="NCBIfam" id="TIGR00362"/>
    </source>
</evidence>
<feature type="binding site" evidence="8">
    <location>
        <position position="174"/>
    </location>
    <ligand>
        <name>ATP</name>
        <dbReference type="ChEBI" id="CHEBI:30616"/>
    </ligand>
</feature>
<name>A0A1J5IKK4_9BACT</name>
<dbReference type="InterPro" id="IPR010921">
    <property type="entry name" value="Trp_repressor/repl_initiator"/>
</dbReference>
<dbReference type="CDD" id="cd06571">
    <property type="entry name" value="Bac_DnaA_C"/>
    <property type="match status" value="1"/>
</dbReference>
<dbReference type="Gene3D" id="1.10.8.60">
    <property type="match status" value="1"/>
</dbReference>
<dbReference type="AlphaFoldDB" id="A0A1J5IKK4"/>
<feature type="region of interest" description="Domain IV, binds dsDNA" evidence="8">
    <location>
        <begin position="344"/>
        <end position="464"/>
    </location>
</feature>
<feature type="domain" description="Chromosomal replication initiator DnaA C-terminal" evidence="13">
    <location>
        <begin position="372"/>
        <end position="441"/>
    </location>
</feature>
<organism evidence="14 15">
    <name type="scientific">Candidatus Wirthbacteria bacterium CG2_30_54_11</name>
    <dbReference type="NCBI Taxonomy" id="1817892"/>
    <lineage>
        <taxon>Bacteria</taxon>
        <taxon>Candidatus Wirthbacteria</taxon>
    </lineage>
</organism>
<dbReference type="PROSITE" id="PS01008">
    <property type="entry name" value="DNAA"/>
    <property type="match status" value="1"/>
</dbReference>
<evidence type="ECO:0000256" key="11">
    <source>
        <dbReference type="RuleBase" id="RU004227"/>
    </source>
</evidence>
<dbReference type="InterPro" id="IPR038454">
    <property type="entry name" value="DnaA_N_sf"/>
</dbReference>
<dbReference type="NCBIfam" id="TIGR00362">
    <property type="entry name" value="DnaA"/>
    <property type="match status" value="1"/>
</dbReference>
<dbReference type="InterPro" id="IPR020591">
    <property type="entry name" value="Chromosome_initiator_DnaA-like"/>
</dbReference>
<comment type="similarity">
    <text evidence="1 8 11">Belongs to the DnaA family.</text>
</comment>
<dbReference type="GO" id="GO:0005886">
    <property type="term" value="C:plasma membrane"/>
    <property type="evidence" value="ECO:0007669"/>
    <property type="project" value="TreeGrafter"/>
</dbReference>
<comment type="function">
    <text evidence="8 10">Plays an essential role in the initiation and regulation of chromosomal replication. ATP-DnaA binds to the origin of replication (oriC) to initiate formation of the DNA replication initiation complex once per cell cycle. Binds the DnaA box (a 9 base pair repeat at the origin) and separates the double-stranded (ds)DNA. Forms a right-handed helical filament on oriC DNA; dsDNA binds to the exterior of the filament while single-stranded (ss)DNA is stabiized in the filament's interior. The ATP-DnaA-oriC complex binds and stabilizes one strand of the AT-rich DNA unwinding element (DUE), permitting loading of DNA polymerase. After initiation quickly degrades to an ADP-DnaA complex that is not apt for DNA replication. Binds acidic phospholipids.</text>
</comment>
<dbReference type="Proteomes" id="UP000183245">
    <property type="component" value="Unassembled WGS sequence"/>
</dbReference>
<evidence type="ECO:0000256" key="4">
    <source>
        <dbReference type="ARBA" id="ARBA00022741"/>
    </source>
</evidence>
<proteinExistence type="inferred from homology"/>
<evidence type="ECO:0000256" key="10">
    <source>
        <dbReference type="RuleBase" id="RU000577"/>
    </source>
</evidence>
<dbReference type="GO" id="GO:0006275">
    <property type="term" value="P:regulation of DNA replication"/>
    <property type="evidence" value="ECO:0007669"/>
    <property type="project" value="UniProtKB-UniRule"/>
</dbReference>
<dbReference type="CDD" id="cd00009">
    <property type="entry name" value="AAA"/>
    <property type="match status" value="1"/>
</dbReference>
<feature type="domain" description="AAA+ ATPase" evidence="12">
    <location>
        <begin position="160"/>
        <end position="351"/>
    </location>
</feature>
<gene>
    <name evidence="8" type="primary">dnaA</name>
    <name evidence="14" type="ORF">AUK40_03005</name>
</gene>
<feature type="binding site" evidence="8">
    <location>
        <position position="171"/>
    </location>
    <ligand>
        <name>ATP</name>
        <dbReference type="ChEBI" id="CHEBI:30616"/>
    </ligand>
</feature>
<feature type="region of interest" description="Domain III, AAA+ region" evidence="8">
    <location>
        <begin position="127"/>
        <end position="343"/>
    </location>
</feature>
<dbReference type="InterPro" id="IPR013159">
    <property type="entry name" value="DnaA_C"/>
</dbReference>
<dbReference type="InterPro" id="IPR013317">
    <property type="entry name" value="DnaA_dom"/>
</dbReference>
<dbReference type="GO" id="GO:0005524">
    <property type="term" value="F:ATP binding"/>
    <property type="evidence" value="ECO:0007669"/>
    <property type="project" value="UniProtKB-UniRule"/>
</dbReference>
<evidence type="ECO:0000256" key="2">
    <source>
        <dbReference type="ARBA" id="ARBA00022490"/>
    </source>
</evidence>
<dbReference type="GO" id="GO:0005737">
    <property type="term" value="C:cytoplasm"/>
    <property type="evidence" value="ECO:0007669"/>
    <property type="project" value="UniProtKB-SubCell"/>
</dbReference>
<comment type="domain">
    <text evidence="8">Domain I is involved in oligomerization and binding regulators, domain II is flexibile and of varying length in different bacteria, domain III forms the AAA+ region, while domain IV binds dsDNA.</text>
</comment>
<feature type="region of interest" description="Domain I, interacts with DnaA modulators" evidence="8">
    <location>
        <begin position="1"/>
        <end position="111"/>
    </location>
</feature>
<sequence length="464" mass="51608">MVRVWSAVLSELELVVSKANFETWIKNTRLVSYEPGLCTIGTNNGFTKGRLETKYLPLLEKAVSSYFKESTKVVCQIVAFPVVDSLPSNGLFSPTLNGNGFPQHVDNIRASTASRPGAALPSQPPLTLNARFSFDTFVVGNNNRLAHAAAVAVAESPGEAYNPLFLYGGVGLGKTHLMHAISQFILGKHPEKTIQYVSSEKFTNELIASIRSNKTEEFRQRYRTVDALLIDDVQFIAGKDSTQEEFFHTFNAIYEAGHQIVLTSDRPPKAIPTLEARLQSRFAAGLIADIQKPDFETRTAILTAKAQERGLNLPQEVIYFIASQISSNIRELEGALTRIVSHCHVHGLPINKEIAANVLSMYTQRSAEKKLSLPHIIDVVCDFYRVEREQITGTSRRKEYVCPRQIAMYLMREKAEASLNQIGSEFGGKDHTTVLHACQKITDLLDLNDDLKKEIGELEQRLGA</sequence>
<evidence type="ECO:0000256" key="1">
    <source>
        <dbReference type="ARBA" id="ARBA00006583"/>
    </source>
</evidence>
<comment type="caution">
    <text evidence="14">The sequence shown here is derived from an EMBL/GenBank/DDBJ whole genome shotgun (WGS) entry which is preliminary data.</text>
</comment>
<dbReference type="PANTHER" id="PTHR30050">
    <property type="entry name" value="CHROMOSOMAL REPLICATION INITIATOR PROTEIN DNAA"/>
    <property type="match status" value="1"/>
</dbReference>
<protein>
    <recommendedName>
        <fullName evidence="8 9">Chromosomal replication initiator protein DnaA</fullName>
    </recommendedName>
</protein>
<dbReference type="Gene3D" id="1.10.1750.10">
    <property type="match status" value="1"/>
</dbReference>
<keyword evidence="4 8" id="KW-0547">Nucleotide-binding</keyword>
<dbReference type="SMART" id="SM00760">
    <property type="entry name" value="Bac_DnaA_C"/>
    <property type="match status" value="1"/>
</dbReference>
<evidence type="ECO:0000256" key="3">
    <source>
        <dbReference type="ARBA" id="ARBA00022705"/>
    </source>
</evidence>
<feature type="binding site" evidence="8">
    <location>
        <position position="173"/>
    </location>
    <ligand>
        <name>ATP</name>
        <dbReference type="ChEBI" id="CHEBI:30616"/>
    </ligand>
</feature>
<evidence type="ECO:0000313" key="15">
    <source>
        <dbReference type="Proteomes" id="UP000183245"/>
    </source>
</evidence>
<dbReference type="SMART" id="SM00382">
    <property type="entry name" value="AAA"/>
    <property type="match status" value="1"/>
</dbReference>
<keyword evidence="7 8" id="KW-0238">DNA-binding</keyword>
<reference evidence="14 15" key="1">
    <citation type="journal article" date="2016" name="Environ. Microbiol.">
        <title>Genomic resolution of a cold subsurface aquifer community provides metabolic insights for novel microbes adapted to high CO concentrations.</title>
        <authorList>
            <person name="Probst A.J."/>
            <person name="Castelle C.J."/>
            <person name="Singh A."/>
            <person name="Brown C.T."/>
            <person name="Anantharaman K."/>
            <person name="Sharon I."/>
            <person name="Hug L.A."/>
            <person name="Burstein D."/>
            <person name="Emerson J.B."/>
            <person name="Thomas B.C."/>
            <person name="Banfield J.F."/>
        </authorList>
    </citation>
    <scope>NUCLEOTIDE SEQUENCE [LARGE SCALE GENOMIC DNA]</scope>
    <source>
        <strain evidence="14">CG2_30_54_11</strain>
    </source>
</reference>
<dbReference type="InterPro" id="IPR027417">
    <property type="entry name" value="P-loop_NTPase"/>
</dbReference>
<dbReference type="SUPFAM" id="SSF48295">
    <property type="entry name" value="TrpR-like"/>
    <property type="match status" value="1"/>
</dbReference>
<comment type="caution">
    <text evidence="8">Lacks conserved residue(s) required for the propagation of feature annotation.</text>
</comment>